<evidence type="ECO:0008006" key="3">
    <source>
        <dbReference type="Google" id="ProtNLM"/>
    </source>
</evidence>
<organism evidence="1 2">
    <name type="scientific">Caenorhabditis japonica</name>
    <dbReference type="NCBI Taxonomy" id="281687"/>
    <lineage>
        <taxon>Eukaryota</taxon>
        <taxon>Metazoa</taxon>
        <taxon>Ecdysozoa</taxon>
        <taxon>Nematoda</taxon>
        <taxon>Chromadorea</taxon>
        <taxon>Rhabditida</taxon>
        <taxon>Rhabditina</taxon>
        <taxon>Rhabditomorpha</taxon>
        <taxon>Rhabditoidea</taxon>
        <taxon>Rhabditidae</taxon>
        <taxon>Peloderinae</taxon>
        <taxon>Caenorhabditis</taxon>
    </lineage>
</organism>
<dbReference type="EnsemblMetazoa" id="CJA37508.1">
    <property type="protein sequence ID" value="CJA37508.1"/>
    <property type="gene ID" value="WBGene00213355"/>
</dbReference>
<dbReference type="AlphaFoldDB" id="A0A8R1EK20"/>
<protein>
    <recommendedName>
        <fullName evidence="3">BTB domain-containing protein</fullName>
    </recommendedName>
</protein>
<evidence type="ECO:0000313" key="2">
    <source>
        <dbReference type="Proteomes" id="UP000005237"/>
    </source>
</evidence>
<reference evidence="1" key="2">
    <citation type="submission" date="2022-06" db="UniProtKB">
        <authorList>
            <consortium name="EnsemblMetazoa"/>
        </authorList>
    </citation>
    <scope>IDENTIFICATION</scope>
    <source>
        <strain evidence="1">DF5081</strain>
    </source>
</reference>
<evidence type="ECO:0000313" key="1">
    <source>
        <dbReference type="EnsemblMetazoa" id="CJA37508.1"/>
    </source>
</evidence>
<keyword evidence="2" id="KW-1185">Reference proteome</keyword>
<reference evidence="2" key="1">
    <citation type="submission" date="2010-08" db="EMBL/GenBank/DDBJ databases">
        <authorList>
            <consortium name="Caenorhabditis japonica Sequencing Consortium"/>
            <person name="Wilson R.K."/>
        </authorList>
    </citation>
    <scope>NUCLEOTIDE SEQUENCE [LARGE SCALE GENOMIC DNA]</scope>
    <source>
        <strain evidence="2">DF5081</strain>
    </source>
</reference>
<dbReference type="Proteomes" id="UP000005237">
    <property type="component" value="Unassembled WGS sequence"/>
</dbReference>
<name>A0A8R1EK20_CAEJA</name>
<sequence length="214" mass="24771">MPGNSPPEHVTDLLHSTIDKDGSGFLDAERRFKMRFAICVHFLLRGDDSIRFNFYDRKFTDCFVFVFGLERRALFVKTQLLRFHSPVIAALLDSGELDLYLDKGFHSYAQFLDILHGSSCSVTSDVYEIAQLYDVKTICRKFEMVQSKKKNYGPEEFFPTCNQFNCRTSLRVMLARVESVESLKKHVQSMDLERMSGELMKKLAEKVFSFLSNN</sequence>
<accession>A0A8R1EK20</accession>
<proteinExistence type="predicted"/>